<feature type="compositionally biased region" description="Basic residues" evidence="12">
    <location>
        <begin position="59"/>
        <end position="70"/>
    </location>
</feature>
<dbReference type="InterPro" id="IPR017970">
    <property type="entry name" value="Homeobox_CS"/>
</dbReference>
<evidence type="ECO:0000256" key="7">
    <source>
        <dbReference type="ARBA" id="ARBA00023155"/>
    </source>
</evidence>
<feature type="compositionally biased region" description="Pro residues" evidence="12">
    <location>
        <begin position="92"/>
        <end position="105"/>
    </location>
</feature>
<dbReference type="GO" id="GO:0046872">
    <property type="term" value="F:metal ion binding"/>
    <property type="evidence" value="ECO:0007669"/>
    <property type="project" value="UniProtKB-KW"/>
</dbReference>
<feature type="region of interest" description="Disordered" evidence="12">
    <location>
        <begin position="243"/>
        <end position="269"/>
    </location>
</feature>
<dbReference type="PANTHER" id="PTHR24208:SF127">
    <property type="entry name" value="LIM_HOMEOBOX PROTEIN AWH"/>
    <property type="match status" value="1"/>
</dbReference>
<accession>A0AAJ7U3F2</accession>
<comment type="subcellular location">
    <subcellularLocation>
        <location evidence="1 9 11">Nucleus</location>
    </subcellularLocation>
</comment>
<dbReference type="KEGG" id="pmrn:116953166"/>
<dbReference type="InterPro" id="IPR001781">
    <property type="entry name" value="Znf_LIM"/>
</dbReference>
<dbReference type="CDD" id="cd00086">
    <property type="entry name" value="homeodomain"/>
    <property type="match status" value="1"/>
</dbReference>
<dbReference type="PANTHER" id="PTHR24208">
    <property type="entry name" value="LIM/HOMEOBOX PROTEIN LHX"/>
    <property type="match status" value="1"/>
</dbReference>
<dbReference type="SUPFAM" id="SSF46689">
    <property type="entry name" value="Homeodomain-like"/>
    <property type="match status" value="1"/>
</dbReference>
<evidence type="ECO:0000256" key="12">
    <source>
        <dbReference type="SAM" id="MobiDB-lite"/>
    </source>
</evidence>
<evidence type="ECO:0000256" key="10">
    <source>
        <dbReference type="PROSITE-ProRule" id="PRU00125"/>
    </source>
</evidence>
<feature type="region of interest" description="Disordered" evidence="12">
    <location>
        <begin position="1"/>
        <end position="109"/>
    </location>
</feature>
<feature type="compositionally biased region" description="Basic and acidic residues" evidence="12">
    <location>
        <begin position="48"/>
        <end position="57"/>
    </location>
</feature>
<evidence type="ECO:0000313" key="16">
    <source>
        <dbReference type="RefSeq" id="XP_032828972.1"/>
    </source>
</evidence>
<keyword evidence="7 9" id="KW-0371">Homeobox</keyword>
<reference evidence="16" key="1">
    <citation type="submission" date="2025-08" db="UniProtKB">
        <authorList>
            <consortium name="RefSeq"/>
        </authorList>
    </citation>
    <scope>IDENTIFICATION</scope>
    <source>
        <tissue evidence="16">Sperm</tissue>
    </source>
</reference>
<dbReference type="SMART" id="SM00132">
    <property type="entry name" value="LIM"/>
    <property type="match status" value="2"/>
</dbReference>
<dbReference type="Gene3D" id="1.10.10.60">
    <property type="entry name" value="Homeodomain-like"/>
    <property type="match status" value="1"/>
</dbReference>
<evidence type="ECO:0000259" key="14">
    <source>
        <dbReference type="PROSITE" id="PS50071"/>
    </source>
</evidence>
<dbReference type="GO" id="GO:0000981">
    <property type="term" value="F:DNA-binding transcription factor activity, RNA polymerase II-specific"/>
    <property type="evidence" value="ECO:0007669"/>
    <property type="project" value="InterPro"/>
</dbReference>
<keyword evidence="6 9" id="KW-0238">DNA-binding</keyword>
<dbReference type="SUPFAM" id="SSF57716">
    <property type="entry name" value="Glucocorticoid receptor-like (DNA-binding domain)"/>
    <property type="match status" value="2"/>
</dbReference>
<evidence type="ECO:0000256" key="4">
    <source>
        <dbReference type="ARBA" id="ARBA00022833"/>
    </source>
</evidence>
<dbReference type="InterPro" id="IPR009057">
    <property type="entry name" value="Homeodomain-like_sf"/>
</dbReference>
<feature type="compositionally biased region" description="Basic and acidic residues" evidence="12">
    <location>
        <begin position="27"/>
        <end position="36"/>
    </location>
</feature>
<feature type="DNA-binding region" description="Homeobox" evidence="9">
    <location>
        <begin position="263"/>
        <end position="322"/>
    </location>
</feature>
<evidence type="ECO:0000256" key="5">
    <source>
        <dbReference type="ARBA" id="ARBA00023038"/>
    </source>
</evidence>
<dbReference type="Gene3D" id="2.10.110.10">
    <property type="entry name" value="Cysteine Rich Protein"/>
    <property type="match status" value="2"/>
</dbReference>
<feature type="domain" description="LIM zinc-binding" evidence="13">
    <location>
        <begin position="111"/>
        <end position="172"/>
    </location>
</feature>
<gene>
    <name evidence="16" type="primary">LOC116953166</name>
</gene>
<proteinExistence type="predicted"/>
<dbReference type="Pfam" id="PF00412">
    <property type="entry name" value="LIM"/>
    <property type="match status" value="2"/>
</dbReference>
<dbReference type="GO" id="GO:0000977">
    <property type="term" value="F:RNA polymerase II transcription regulatory region sequence-specific DNA binding"/>
    <property type="evidence" value="ECO:0007669"/>
    <property type="project" value="TreeGrafter"/>
</dbReference>
<keyword evidence="8 9" id="KW-0539">Nucleus</keyword>
<feature type="compositionally biased region" description="Low complexity" evidence="12">
    <location>
        <begin position="9"/>
        <end position="26"/>
    </location>
</feature>
<dbReference type="FunFam" id="1.10.10.60:FF:000050">
    <property type="entry name" value="LIM homeobox 6"/>
    <property type="match status" value="1"/>
</dbReference>
<dbReference type="PROSITE" id="PS00478">
    <property type="entry name" value="LIM_DOMAIN_1"/>
    <property type="match status" value="1"/>
</dbReference>
<evidence type="ECO:0000256" key="11">
    <source>
        <dbReference type="RuleBase" id="RU000682"/>
    </source>
</evidence>
<evidence type="ECO:0000259" key="13">
    <source>
        <dbReference type="PROSITE" id="PS50023"/>
    </source>
</evidence>
<dbReference type="Pfam" id="PF00046">
    <property type="entry name" value="Homeodomain"/>
    <property type="match status" value="1"/>
</dbReference>
<name>A0AAJ7U3F2_PETMA</name>
<feature type="domain" description="LIM zinc-binding" evidence="13">
    <location>
        <begin position="173"/>
        <end position="234"/>
    </location>
</feature>
<dbReference type="GO" id="GO:0021884">
    <property type="term" value="P:forebrain neuron development"/>
    <property type="evidence" value="ECO:0007669"/>
    <property type="project" value="TreeGrafter"/>
</dbReference>
<dbReference type="InterPro" id="IPR050453">
    <property type="entry name" value="LIM_Homeobox_TF"/>
</dbReference>
<evidence type="ECO:0000256" key="8">
    <source>
        <dbReference type="ARBA" id="ARBA00023242"/>
    </source>
</evidence>
<keyword evidence="5 10" id="KW-0440">LIM domain</keyword>
<sequence>MRVVGVLRSTSSSSASSTSSSSPASPRGEEARHPRGDFSAPGVMSHGSAHDPRDSMTLRKLRVRSARSHRGVMELAVAESGDQSRREVGGPAEPPSPSPPSPTPHRTPERHSCARCGALIRDKIILKVGSDCWHGRCLECSVCQAPLGGLDSCYIRDKAAYCKPDYYRRFGAACARCERRLEASDWVRRARGRLYHLACFACGACGRQLATGEEFGVLRERLLCRSHYQAALERLAGGAVHVGGSLSEGGPPSDGEAPPSKPAKRARTSFTAEQLQVMQAQFAQDNNPDAQTLQKLADMTGLSRRVIQVWFQNCRARHKKHISPGLGMPPGHLALSAPEEAAYTPYLSAEGTILATYLQGTSTATLQAQTHLFITSPHHAPHH</sequence>
<evidence type="ECO:0000313" key="15">
    <source>
        <dbReference type="Proteomes" id="UP001318040"/>
    </source>
</evidence>
<dbReference type="GeneID" id="116953166"/>
<evidence type="ECO:0000256" key="1">
    <source>
        <dbReference type="ARBA" id="ARBA00004123"/>
    </source>
</evidence>
<keyword evidence="4 10" id="KW-0862">Zinc</keyword>
<dbReference type="GO" id="GO:0005634">
    <property type="term" value="C:nucleus"/>
    <property type="evidence" value="ECO:0007669"/>
    <property type="project" value="UniProtKB-SubCell"/>
</dbReference>
<dbReference type="InterPro" id="IPR001356">
    <property type="entry name" value="HD"/>
</dbReference>
<feature type="domain" description="Homeobox" evidence="14">
    <location>
        <begin position="261"/>
        <end position="321"/>
    </location>
</feature>
<dbReference type="PROSITE" id="PS50071">
    <property type="entry name" value="HOMEOBOX_2"/>
    <property type="match status" value="1"/>
</dbReference>
<dbReference type="AlphaFoldDB" id="A0AAJ7U3F2"/>
<evidence type="ECO:0000256" key="6">
    <source>
        <dbReference type="ARBA" id="ARBA00023125"/>
    </source>
</evidence>
<keyword evidence="15" id="KW-1185">Reference proteome</keyword>
<evidence type="ECO:0000256" key="3">
    <source>
        <dbReference type="ARBA" id="ARBA00022737"/>
    </source>
</evidence>
<dbReference type="Proteomes" id="UP001318040">
    <property type="component" value="Chromosome 50"/>
</dbReference>
<keyword evidence="3" id="KW-0677">Repeat</keyword>
<evidence type="ECO:0000256" key="9">
    <source>
        <dbReference type="PROSITE-ProRule" id="PRU00108"/>
    </source>
</evidence>
<keyword evidence="2 10" id="KW-0479">Metal-binding</keyword>
<dbReference type="PROSITE" id="PS50023">
    <property type="entry name" value="LIM_DOMAIN_2"/>
    <property type="match status" value="2"/>
</dbReference>
<evidence type="ECO:0000256" key="2">
    <source>
        <dbReference type="ARBA" id="ARBA00022723"/>
    </source>
</evidence>
<organism evidence="15 16">
    <name type="scientific">Petromyzon marinus</name>
    <name type="common">Sea lamprey</name>
    <dbReference type="NCBI Taxonomy" id="7757"/>
    <lineage>
        <taxon>Eukaryota</taxon>
        <taxon>Metazoa</taxon>
        <taxon>Chordata</taxon>
        <taxon>Craniata</taxon>
        <taxon>Vertebrata</taxon>
        <taxon>Cyclostomata</taxon>
        <taxon>Hyperoartia</taxon>
        <taxon>Petromyzontiformes</taxon>
        <taxon>Petromyzontidae</taxon>
        <taxon>Petromyzon</taxon>
    </lineage>
</organism>
<dbReference type="PROSITE" id="PS00027">
    <property type="entry name" value="HOMEOBOX_1"/>
    <property type="match status" value="1"/>
</dbReference>
<dbReference type="SMART" id="SM00389">
    <property type="entry name" value="HOX"/>
    <property type="match status" value="1"/>
</dbReference>
<dbReference type="RefSeq" id="XP_032828972.1">
    <property type="nucleotide sequence ID" value="XM_032973081.1"/>
</dbReference>
<protein>
    <submittedName>
        <fullName evidence="16">LIM/homeobox protein Lhx6-like</fullName>
    </submittedName>
</protein>